<evidence type="ECO:0000256" key="1">
    <source>
        <dbReference type="ARBA" id="ARBA00004651"/>
    </source>
</evidence>
<keyword evidence="2" id="KW-1003">Cell membrane</keyword>
<dbReference type="AlphaFoldDB" id="A0A1G2MJL6"/>
<feature type="transmembrane region" description="Helical" evidence="8">
    <location>
        <begin position="143"/>
        <end position="160"/>
    </location>
</feature>
<dbReference type="EMBL" id="MHRK01000021">
    <property type="protein sequence ID" value="OHA23934.1"/>
    <property type="molecule type" value="Genomic_DNA"/>
</dbReference>
<evidence type="ECO:0000259" key="9">
    <source>
        <dbReference type="Pfam" id="PF13231"/>
    </source>
</evidence>
<evidence type="ECO:0000256" key="5">
    <source>
        <dbReference type="ARBA" id="ARBA00022692"/>
    </source>
</evidence>
<keyword evidence="5 8" id="KW-0812">Transmembrane</keyword>
<proteinExistence type="predicted"/>
<dbReference type="GO" id="GO:0016763">
    <property type="term" value="F:pentosyltransferase activity"/>
    <property type="evidence" value="ECO:0007669"/>
    <property type="project" value="TreeGrafter"/>
</dbReference>
<evidence type="ECO:0000256" key="8">
    <source>
        <dbReference type="SAM" id="Phobius"/>
    </source>
</evidence>
<dbReference type="Proteomes" id="UP000177130">
    <property type="component" value="Unassembled WGS sequence"/>
</dbReference>
<dbReference type="STRING" id="1802306.A3C72_00530"/>
<sequence>MKTKRTIAIILLAGLVLAICYSLYFRITPTVDADAYDAIATNLVNGNGYVENAELPVVEDSAIGRVGPGYQFFLFIIYKIFGHHFEIVWIIQALLHTFSAGLLFLISRKIFSEGGQWIGIAAAALYVFFIDVLQMSAMIMTESLFLFLSVLSIYFFVNFFQNATTKNSIYLGLSIALCILTRPTALLLLGVFVVFAISKRYFLQAVILVACFVAVVGPWTLRNYLVFDRFIMTTAAGGYDIWVGNNLEANGELDPSPQITAYLEKYGVESADEEGIKKVKEFALNHPVQFIKLQLIKTSIYFSFARPSAFWFHLSGASKMLTIVASSLFSFIVFIFGFAGIWLLWKSKEKIYRWLLLLTLTAPAAVIPIIVETRYRFPIYPLLSVFGAYAMYEIYKNWKLNPDKDALYLKIKAVAVSALIIIGNTAFDVWRNIEVVKDKLG</sequence>
<feature type="transmembrane region" description="Helical" evidence="8">
    <location>
        <begin position="377"/>
        <end position="395"/>
    </location>
</feature>
<feature type="transmembrane region" description="Helical" evidence="8">
    <location>
        <begin position="201"/>
        <end position="221"/>
    </location>
</feature>
<feature type="transmembrane region" description="Helical" evidence="8">
    <location>
        <begin position="351"/>
        <end position="371"/>
    </location>
</feature>
<keyword evidence="7 8" id="KW-0472">Membrane</keyword>
<feature type="transmembrane region" description="Helical" evidence="8">
    <location>
        <begin position="7"/>
        <end position="27"/>
    </location>
</feature>
<accession>A0A1G2MJL6</accession>
<name>A0A1G2MJL6_9BACT</name>
<dbReference type="PANTHER" id="PTHR33908">
    <property type="entry name" value="MANNOSYLTRANSFERASE YKCB-RELATED"/>
    <property type="match status" value="1"/>
</dbReference>
<keyword evidence="6 8" id="KW-1133">Transmembrane helix</keyword>
<dbReference type="Pfam" id="PF13231">
    <property type="entry name" value="PMT_2"/>
    <property type="match status" value="1"/>
</dbReference>
<evidence type="ECO:0000256" key="3">
    <source>
        <dbReference type="ARBA" id="ARBA00022676"/>
    </source>
</evidence>
<evidence type="ECO:0000313" key="10">
    <source>
        <dbReference type="EMBL" id="OHA23934.1"/>
    </source>
</evidence>
<feature type="transmembrane region" description="Helical" evidence="8">
    <location>
        <begin position="169"/>
        <end position="195"/>
    </location>
</feature>
<protein>
    <recommendedName>
        <fullName evidence="9">Glycosyltransferase RgtA/B/C/D-like domain-containing protein</fullName>
    </recommendedName>
</protein>
<dbReference type="GO" id="GO:0005886">
    <property type="term" value="C:plasma membrane"/>
    <property type="evidence" value="ECO:0007669"/>
    <property type="project" value="UniProtKB-SubCell"/>
</dbReference>
<dbReference type="InterPro" id="IPR038731">
    <property type="entry name" value="RgtA/B/C-like"/>
</dbReference>
<evidence type="ECO:0000313" key="11">
    <source>
        <dbReference type="Proteomes" id="UP000177130"/>
    </source>
</evidence>
<evidence type="ECO:0000256" key="7">
    <source>
        <dbReference type="ARBA" id="ARBA00023136"/>
    </source>
</evidence>
<keyword evidence="3" id="KW-0328">Glycosyltransferase</keyword>
<dbReference type="InterPro" id="IPR050297">
    <property type="entry name" value="LipidA_mod_glycosyltrf_83"/>
</dbReference>
<feature type="transmembrane region" description="Helical" evidence="8">
    <location>
        <begin position="87"/>
        <end position="105"/>
    </location>
</feature>
<gene>
    <name evidence="10" type="ORF">A3C72_00530</name>
</gene>
<organism evidence="10 11">
    <name type="scientific">Candidatus Taylorbacteria bacterium RIFCSPHIGHO2_02_FULL_43_32b</name>
    <dbReference type="NCBI Taxonomy" id="1802306"/>
    <lineage>
        <taxon>Bacteria</taxon>
        <taxon>Candidatus Tayloriibacteriota</taxon>
    </lineage>
</organism>
<evidence type="ECO:0000256" key="6">
    <source>
        <dbReference type="ARBA" id="ARBA00022989"/>
    </source>
</evidence>
<comment type="caution">
    <text evidence="10">The sequence shown here is derived from an EMBL/GenBank/DDBJ whole genome shotgun (WGS) entry which is preliminary data.</text>
</comment>
<feature type="transmembrane region" description="Helical" evidence="8">
    <location>
        <begin position="407"/>
        <end position="427"/>
    </location>
</feature>
<evidence type="ECO:0000256" key="2">
    <source>
        <dbReference type="ARBA" id="ARBA00022475"/>
    </source>
</evidence>
<dbReference type="PANTHER" id="PTHR33908:SF11">
    <property type="entry name" value="MEMBRANE PROTEIN"/>
    <property type="match status" value="1"/>
</dbReference>
<dbReference type="GO" id="GO:0009103">
    <property type="term" value="P:lipopolysaccharide biosynthetic process"/>
    <property type="evidence" value="ECO:0007669"/>
    <property type="project" value="UniProtKB-ARBA"/>
</dbReference>
<comment type="subcellular location">
    <subcellularLocation>
        <location evidence="1">Cell membrane</location>
        <topology evidence="1">Multi-pass membrane protein</topology>
    </subcellularLocation>
</comment>
<keyword evidence="4" id="KW-0808">Transferase</keyword>
<feature type="transmembrane region" description="Helical" evidence="8">
    <location>
        <begin position="117"/>
        <end position="137"/>
    </location>
</feature>
<reference evidence="10 11" key="1">
    <citation type="journal article" date="2016" name="Nat. Commun.">
        <title>Thousands of microbial genomes shed light on interconnected biogeochemical processes in an aquifer system.</title>
        <authorList>
            <person name="Anantharaman K."/>
            <person name="Brown C.T."/>
            <person name="Hug L.A."/>
            <person name="Sharon I."/>
            <person name="Castelle C.J."/>
            <person name="Probst A.J."/>
            <person name="Thomas B.C."/>
            <person name="Singh A."/>
            <person name="Wilkins M.J."/>
            <person name="Karaoz U."/>
            <person name="Brodie E.L."/>
            <person name="Williams K.H."/>
            <person name="Hubbard S.S."/>
            <person name="Banfield J.F."/>
        </authorList>
    </citation>
    <scope>NUCLEOTIDE SEQUENCE [LARGE SCALE GENOMIC DNA]</scope>
</reference>
<feature type="domain" description="Glycosyltransferase RgtA/B/C/D-like" evidence="9">
    <location>
        <begin position="67"/>
        <end position="215"/>
    </location>
</feature>
<feature type="transmembrane region" description="Helical" evidence="8">
    <location>
        <begin position="320"/>
        <end position="344"/>
    </location>
</feature>
<evidence type="ECO:0000256" key="4">
    <source>
        <dbReference type="ARBA" id="ARBA00022679"/>
    </source>
</evidence>